<dbReference type="SUPFAM" id="SSF50729">
    <property type="entry name" value="PH domain-like"/>
    <property type="match status" value="1"/>
</dbReference>
<name>A0A9X0CSD0_9CNID</name>
<dbReference type="EMBL" id="MU826843">
    <property type="protein sequence ID" value="KAJ7371699.1"/>
    <property type="molecule type" value="Genomic_DNA"/>
</dbReference>
<evidence type="ECO:0000259" key="2">
    <source>
        <dbReference type="PROSITE" id="PS50003"/>
    </source>
</evidence>
<dbReference type="Pfam" id="PF00169">
    <property type="entry name" value="PH"/>
    <property type="match status" value="1"/>
</dbReference>
<feature type="domain" description="PH" evidence="2">
    <location>
        <begin position="81"/>
        <end position="176"/>
    </location>
</feature>
<feature type="compositionally biased region" description="Basic and acidic residues" evidence="1">
    <location>
        <begin position="508"/>
        <end position="517"/>
    </location>
</feature>
<sequence>MATSGSVANPSSHQGKCPEVKVRLTMFVGFSSPQEEERKTRSKLHRSISNAFPVITHFPGKHKRRSRTVPNVYVSPDLIVNVKHSSCLFMRNGKGLWTKRWCVLQEDKLHLFRRPDEVVPMLSIPLTQCEVRRANKKTKKFSFELNVPSEKEDYCLAADTEKEMLSWIRLLRVIAEEGGANNSFTREQRGNANGDVVQDSTVIKQPALDKSTNQPPVDTEQNENEARDTSISSPGEFYKNEELLAASGKSEGLSQKSPVNFSSVMRPTSLDGVLKLLQDQQLIQQLGQQKFNKVKNAQRAWQWSAAAALKERRSGSIIPDVEKNEAQYQEGAVNESKRRTLSMSTTQVKHKELGSFPSTPCLGANEIIEQFEKLAETERLKTLKKETLLKKRRNSLTLEKGVLKKKMTKGQEKKNTVKKLLGKDETANNEDKQRVEERIQRVNQELATIERDLMDNKMSEAQALDSINVMKTKTVRKHSFVKNRIQADQKRNEFKNSPSESTSSQGSTEEKSGKDSPKAQQTFQAVRKQSAAVSLAVLEKELRKISPVGGRRITLAGEPKTR</sequence>
<comment type="caution">
    <text evidence="3">The sequence shown here is derived from an EMBL/GenBank/DDBJ whole genome shotgun (WGS) entry which is preliminary data.</text>
</comment>
<gene>
    <name evidence="3" type="primary">PLEKHA4</name>
    <name evidence="3" type="ORF">OS493_023730</name>
</gene>
<protein>
    <submittedName>
        <fullName evidence="3">Pleckstrin y domain-containing A member 4</fullName>
    </submittedName>
</protein>
<organism evidence="3 4">
    <name type="scientific">Desmophyllum pertusum</name>
    <dbReference type="NCBI Taxonomy" id="174260"/>
    <lineage>
        <taxon>Eukaryota</taxon>
        <taxon>Metazoa</taxon>
        <taxon>Cnidaria</taxon>
        <taxon>Anthozoa</taxon>
        <taxon>Hexacorallia</taxon>
        <taxon>Scleractinia</taxon>
        <taxon>Caryophylliina</taxon>
        <taxon>Caryophylliidae</taxon>
        <taxon>Desmophyllum</taxon>
    </lineage>
</organism>
<dbReference type="InterPro" id="IPR011993">
    <property type="entry name" value="PH-like_dom_sf"/>
</dbReference>
<feature type="compositionally biased region" description="Low complexity" evidence="1">
    <location>
        <begin position="497"/>
        <end position="507"/>
    </location>
</feature>
<proteinExistence type="predicted"/>
<reference evidence="3" key="1">
    <citation type="submission" date="2023-01" db="EMBL/GenBank/DDBJ databases">
        <title>Genome assembly of the deep-sea coral Lophelia pertusa.</title>
        <authorList>
            <person name="Herrera S."/>
            <person name="Cordes E."/>
        </authorList>
    </citation>
    <scope>NUCLEOTIDE SEQUENCE</scope>
    <source>
        <strain evidence="3">USNM1676648</strain>
        <tissue evidence="3">Polyp</tissue>
    </source>
</reference>
<dbReference type="InterPro" id="IPR001849">
    <property type="entry name" value="PH_domain"/>
</dbReference>
<dbReference type="AlphaFoldDB" id="A0A9X0CSD0"/>
<accession>A0A9X0CSD0</accession>
<feature type="region of interest" description="Disordered" evidence="1">
    <location>
        <begin position="205"/>
        <end position="234"/>
    </location>
</feature>
<evidence type="ECO:0000256" key="1">
    <source>
        <dbReference type="SAM" id="MobiDB-lite"/>
    </source>
</evidence>
<feature type="region of interest" description="Disordered" evidence="1">
    <location>
        <begin position="483"/>
        <end position="526"/>
    </location>
</feature>
<dbReference type="CDD" id="cd00821">
    <property type="entry name" value="PH"/>
    <property type="match status" value="1"/>
</dbReference>
<dbReference type="SMART" id="SM00233">
    <property type="entry name" value="PH"/>
    <property type="match status" value="1"/>
</dbReference>
<feature type="region of interest" description="Disordered" evidence="1">
    <location>
        <begin position="407"/>
        <end position="436"/>
    </location>
</feature>
<feature type="compositionally biased region" description="Basic and acidic residues" evidence="1">
    <location>
        <begin position="409"/>
        <end position="436"/>
    </location>
</feature>
<evidence type="ECO:0000313" key="4">
    <source>
        <dbReference type="Proteomes" id="UP001163046"/>
    </source>
</evidence>
<keyword evidence="4" id="KW-1185">Reference proteome</keyword>
<evidence type="ECO:0000313" key="3">
    <source>
        <dbReference type="EMBL" id="KAJ7371699.1"/>
    </source>
</evidence>
<feature type="compositionally biased region" description="Basic and acidic residues" evidence="1">
    <location>
        <begin position="485"/>
        <end position="494"/>
    </location>
</feature>
<dbReference type="Proteomes" id="UP001163046">
    <property type="component" value="Unassembled WGS sequence"/>
</dbReference>
<dbReference type="Gene3D" id="2.30.29.30">
    <property type="entry name" value="Pleckstrin-homology domain (PH domain)/Phosphotyrosine-binding domain (PTB)"/>
    <property type="match status" value="1"/>
</dbReference>
<dbReference type="OrthoDB" id="5968705at2759"/>
<dbReference type="PROSITE" id="PS50003">
    <property type="entry name" value="PH_DOMAIN"/>
    <property type="match status" value="1"/>
</dbReference>